<dbReference type="Proteomes" id="UP001244563">
    <property type="component" value="Unassembled WGS sequence"/>
</dbReference>
<dbReference type="RefSeq" id="WP_306879678.1">
    <property type="nucleotide sequence ID" value="NZ_JAUSSW010000017.1"/>
</dbReference>
<dbReference type="EMBL" id="JAUSSW010000017">
    <property type="protein sequence ID" value="MDQ0104447.1"/>
    <property type="molecule type" value="Genomic_DNA"/>
</dbReference>
<proteinExistence type="predicted"/>
<reference evidence="1 2" key="1">
    <citation type="submission" date="2023-07" db="EMBL/GenBank/DDBJ databases">
        <title>Sorghum-associated microbial communities from plants grown in Nebraska, USA.</title>
        <authorList>
            <person name="Schachtman D."/>
        </authorList>
    </citation>
    <scope>NUCLEOTIDE SEQUENCE [LARGE SCALE GENOMIC DNA]</scope>
    <source>
        <strain evidence="1 2">CC523</strain>
    </source>
</reference>
<evidence type="ECO:0000313" key="1">
    <source>
        <dbReference type="EMBL" id="MDQ0104447.1"/>
    </source>
</evidence>
<accession>A0ABT9TV85</accession>
<name>A0ABT9TV85_PAENI</name>
<sequence length="57" mass="6391">MERPVHSPSKSPLDAEDLEVYVLKVEDVLTMIHYEITVKRAEEVGNDEVAKVDAPVV</sequence>
<protein>
    <submittedName>
        <fullName evidence="1">Uncharacterized protein</fullName>
    </submittedName>
</protein>
<comment type="caution">
    <text evidence="1">The sequence shown here is derived from an EMBL/GenBank/DDBJ whole genome shotgun (WGS) entry which is preliminary data.</text>
</comment>
<evidence type="ECO:0000313" key="2">
    <source>
        <dbReference type="Proteomes" id="UP001244563"/>
    </source>
</evidence>
<organism evidence="1 2">
    <name type="scientific">Paenarthrobacter nicotinovorans</name>
    <name type="common">Arthrobacter nicotinovorans</name>
    <dbReference type="NCBI Taxonomy" id="29320"/>
    <lineage>
        <taxon>Bacteria</taxon>
        <taxon>Bacillati</taxon>
        <taxon>Actinomycetota</taxon>
        <taxon>Actinomycetes</taxon>
        <taxon>Micrococcales</taxon>
        <taxon>Micrococcaceae</taxon>
        <taxon>Paenarthrobacter</taxon>
    </lineage>
</organism>
<keyword evidence="2" id="KW-1185">Reference proteome</keyword>
<gene>
    <name evidence="1" type="ORF">J2T10_004122</name>
</gene>